<keyword evidence="5 8" id="KW-1133">Transmembrane helix</keyword>
<keyword evidence="3" id="KW-0378">Hydrolase</keyword>
<keyword evidence="7 8" id="KW-0472">Membrane</keyword>
<feature type="transmembrane region" description="Helical" evidence="8">
    <location>
        <begin position="170"/>
        <end position="188"/>
    </location>
</feature>
<dbReference type="WBParaSite" id="ALUE_0000325201-mRNA-1">
    <property type="protein sequence ID" value="ALUE_0000325201-mRNA-1"/>
    <property type="gene ID" value="ALUE_0000325201"/>
</dbReference>
<dbReference type="PANTHER" id="PTHR23129:SF0">
    <property type="entry name" value="ACYL-COENZYME A DIPHOSPHATASE FITM2"/>
    <property type="match status" value="1"/>
</dbReference>
<evidence type="ECO:0000313" key="9">
    <source>
        <dbReference type="Proteomes" id="UP000036681"/>
    </source>
</evidence>
<dbReference type="InterPro" id="IPR046401">
    <property type="entry name" value="FITM1/2"/>
</dbReference>
<dbReference type="GO" id="GO:0010945">
    <property type="term" value="F:coenzyme A diphosphatase activity"/>
    <property type="evidence" value="ECO:0007669"/>
    <property type="project" value="InterPro"/>
</dbReference>
<keyword evidence="6" id="KW-0443">Lipid metabolism</keyword>
<keyword evidence="9" id="KW-1185">Reference proteome</keyword>
<accession>A0A0M3HNI5</accession>
<evidence type="ECO:0000256" key="1">
    <source>
        <dbReference type="ARBA" id="ARBA00004477"/>
    </source>
</evidence>
<evidence type="ECO:0000256" key="5">
    <source>
        <dbReference type="ARBA" id="ARBA00022989"/>
    </source>
</evidence>
<dbReference type="GO" id="GO:0034389">
    <property type="term" value="P:lipid droplet organization"/>
    <property type="evidence" value="ECO:0007669"/>
    <property type="project" value="InterPro"/>
</dbReference>
<dbReference type="InterPro" id="IPR019388">
    <property type="entry name" value="FIT"/>
</dbReference>
<evidence type="ECO:0000256" key="2">
    <source>
        <dbReference type="ARBA" id="ARBA00022692"/>
    </source>
</evidence>
<dbReference type="GO" id="GO:0005789">
    <property type="term" value="C:endoplasmic reticulum membrane"/>
    <property type="evidence" value="ECO:0007669"/>
    <property type="project" value="UniProtKB-SubCell"/>
</dbReference>
<feature type="transmembrane region" description="Helical" evidence="8">
    <location>
        <begin position="295"/>
        <end position="316"/>
    </location>
</feature>
<evidence type="ECO:0000313" key="10">
    <source>
        <dbReference type="WBParaSite" id="ALUE_0000325201-mRNA-1"/>
    </source>
</evidence>
<dbReference type="PANTHER" id="PTHR23129">
    <property type="entry name" value="ACYL-COENZYME A DIPHOSPHATASE FITM2"/>
    <property type="match status" value="1"/>
</dbReference>
<evidence type="ECO:0000256" key="4">
    <source>
        <dbReference type="ARBA" id="ARBA00022824"/>
    </source>
</evidence>
<feature type="transmembrane region" description="Helical" evidence="8">
    <location>
        <begin position="100"/>
        <end position="119"/>
    </location>
</feature>
<protein>
    <submittedName>
        <fullName evidence="10">FIT family protein</fullName>
    </submittedName>
</protein>
<dbReference type="GO" id="GO:0019915">
    <property type="term" value="P:lipid storage"/>
    <property type="evidence" value="ECO:0007669"/>
    <property type="project" value="InterPro"/>
</dbReference>
<dbReference type="AlphaFoldDB" id="A0A0M3HNI5"/>
<name>A0A0M3HNI5_ASCLU</name>
<evidence type="ECO:0000256" key="7">
    <source>
        <dbReference type="ARBA" id="ARBA00023136"/>
    </source>
</evidence>
<dbReference type="Pfam" id="PF10261">
    <property type="entry name" value="FIT"/>
    <property type="match status" value="1"/>
</dbReference>
<reference evidence="10" key="1">
    <citation type="submission" date="2017-02" db="UniProtKB">
        <authorList>
            <consortium name="WormBaseParasite"/>
        </authorList>
    </citation>
    <scope>IDENTIFICATION</scope>
</reference>
<evidence type="ECO:0000256" key="6">
    <source>
        <dbReference type="ARBA" id="ARBA00023098"/>
    </source>
</evidence>
<sequence length="334" mass="37893">MAGRLSYTAFASKKIFQQRGCTPLSLEMREEGGMRKGTSAWRQGSSRSSWQRAHSLHQDAVASRSKMAQRSAISETVEIFAGIGVQIARKYLFVKPEKKVIAYLSVVAVLSLFASFVPLSDHYYLVQKGNVLNKYGVKLGWFWTCFVVGPFMWYASRAHGKDPQSAITDLSRIVVATGFWYFCTNGFVTFEQMTGHCHGASSSSRSTCSSNGGKWVPGFDISGHCFILIYSILIICEESVSFRQLQTTRRKSTSSELYMVDNYIAIARFFFLLMLVLHVLWDFELLVSVLYYHHLAQKVLGALMAVLCWFITYRVWYPATHLPPMPLHHKPRSL</sequence>
<dbReference type="Proteomes" id="UP000036681">
    <property type="component" value="Unplaced"/>
</dbReference>
<keyword evidence="4" id="KW-0256">Endoplasmic reticulum</keyword>
<dbReference type="HAMAP" id="MF_03230">
    <property type="entry name" value="FITM2"/>
    <property type="match status" value="1"/>
</dbReference>
<evidence type="ECO:0000256" key="8">
    <source>
        <dbReference type="SAM" id="Phobius"/>
    </source>
</evidence>
<dbReference type="GO" id="GO:0008654">
    <property type="term" value="P:phospholipid biosynthetic process"/>
    <property type="evidence" value="ECO:0007669"/>
    <property type="project" value="TreeGrafter"/>
</dbReference>
<evidence type="ECO:0000256" key="3">
    <source>
        <dbReference type="ARBA" id="ARBA00022801"/>
    </source>
</evidence>
<comment type="subcellular location">
    <subcellularLocation>
        <location evidence="1">Endoplasmic reticulum membrane</location>
        <topology evidence="1">Multi-pass membrane protein</topology>
    </subcellularLocation>
</comment>
<feature type="transmembrane region" description="Helical" evidence="8">
    <location>
        <begin position="139"/>
        <end position="158"/>
    </location>
</feature>
<keyword evidence="2 8" id="KW-0812">Transmembrane</keyword>
<organism evidence="9 10">
    <name type="scientific">Ascaris lumbricoides</name>
    <name type="common">Giant roundworm</name>
    <dbReference type="NCBI Taxonomy" id="6252"/>
    <lineage>
        <taxon>Eukaryota</taxon>
        <taxon>Metazoa</taxon>
        <taxon>Ecdysozoa</taxon>
        <taxon>Nematoda</taxon>
        <taxon>Chromadorea</taxon>
        <taxon>Rhabditida</taxon>
        <taxon>Spirurina</taxon>
        <taxon>Ascaridomorpha</taxon>
        <taxon>Ascaridoidea</taxon>
        <taxon>Ascarididae</taxon>
        <taxon>Ascaris</taxon>
    </lineage>
</organism>
<feature type="transmembrane region" description="Helical" evidence="8">
    <location>
        <begin position="263"/>
        <end position="283"/>
    </location>
</feature>
<proteinExistence type="inferred from homology"/>
<feature type="transmembrane region" description="Helical" evidence="8">
    <location>
        <begin position="221"/>
        <end position="242"/>
    </location>
</feature>